<dbReference type="Pfam" id="PF04955">
    <property type="entry name" value="HupE_UreJ"/>
    <property type="match status" value="1"/>
</dbReference>
<dbReference type="OrthoDB" id="5625962at2"/>
<evidence type="ECO:0000313" key="3">
    <source>
        <dbReference type="Proteomes" id="UP000005317"/>
    </source>
</evidence>
<feature type="transmembrane region" description="Helical" evidence="1">
    <location>
        <begin position="90"/>
        <end position="110"/>
    </location>
</feature>
<dbReference type="InterPro" id="IPR007038">
    <property type="entry name" value="HupE_UreJ"/>
</dbReference>
<dbReference type="AlphaFoldDB" id="A0A656HAS6"/>
<proteinExistence type="predicted"/>
<feature type="transmembrane region" description="Helical" evidence="1">
    <location>
        <begin position="12"/>
        <end position="30"/>
    </location>
</feature>
<feature type="transmembrane region" description="Helical" evidence="1">
    <location>
        <begin position="42"/>
        <end position="60"/>
    </location>
</feature>
<evidence type="ECO:0008006" key="4">
    <source>
        <dbReference type="Google" id="ProtNLM"/>
    </source>
</evidence>
<keyword evidence="1" id="KW-0472">Membrane</keyword>
<sequence>MMHFFLQGLQHPLLYPAHLIALIGLGLLLGQQGMRQMRSGGLVFLLLALLGLELTQLGVADWRNEVLLLILAGIAGALLALRLGLPPWLCVLLAGFGALLVGLDSAPALIPGMKAMKIQAMLAGTLVGASGVLVLLALTGYLLRNLLDGIVLRVIGSWVLASAMMVLTFMLVKP</sequence>
<name>A0A656HAS6_THINJ</name>
<accession>A0A656HAS6</accession>
<keyword evidence="1" id="KW-0812">Transmembrane</keyword>
<evidence type="ECO:0000256" key="1">
    <source>
        <dbReference type="SAM" id="Phobius"/>
    </source>
</evidence>
<reference evidence="3" key="1">
    <citation type="journal article" date="2011" name="Stand. Genomic Sci.">
        <title>Genome sequence of the filamentous, gliding Thiothrix nivea neotype strain (JP2(T)).</title>
        <authorList>
            <person name="Lapidus A."/>
            <person name="Nolan M."/>
            <person name="Lucas S."/>
            <person name="Glavina Del Rio T."/>
            <person name="Tice H."/>
            <person name="Cheng J.F."/>
            <person name="Tapia R."/>
            <person name="Han C."/>
            <person name="Goodwin L."/>
            <person name="Pitluck S."/>
            <person name="Liolios K."/>
            <person name="Pagani I."/>
            <person name="Ivanova N."/>
            <person name="Huntemann M."/>
            <person name="Mavromatis K."/>
            <person name="Mikhailova N."/>
            <person name="Pati A."/>
            <person name="Chen A."/>
            <person name="Palaniappan K."/>
            <person name="Land M."/>
            <person name="Brambilla E.M."/>
            <person name="Rohde M."/>
            <person name="Abt B."/>
            <person name="Verbarg S."/>
            <person name="Goker M."/>
            <person name="Bristow J."/>
            <person name="Eisen J.A."/>
            <person name="Markowitz V."/>
            <person name="Hugenholtz P."/>
            <person name="Kyrpides N.C."/>
            <person name="Klenk H.P."/>
            <person name="Woyke T."/>
        </authorList>
    </citation>
    <scope>NUCLEOTIDE SEQUENCE [LARGE SCALE GENOMIC DNA]</scope>
    <source>
        <strain evidence="3">ATCC 35100 / DSM 5205 / JP2</strain>
    </source>
</reference>
<dbReference type="RefSeq" id="WP_002707369.1">
    <property type="nucleotide sequence ID" value="NZ_JH651384.1"/>
</dbReference>
<evidence type="ECO:0000313" key="2">
    <source>
        <dbReference type="EMBL" id="EIJ33417.1"/>
    </source>
</evidence>
<gene>
    <name evidence="2" type="ORF">Thini_0781</name>
</gene>
<protein>
    <recommendedName>
        <fullName evidence="4">HupE/UreJ protein</fullName>
    </recommendedName>
</protein>
<dbReference type="Proteomes" id="UP000005317">
    <property type="component" value="Unassembled WGS sequence"/>
</dbReference>
<organism evidence="2 3">
    <name type="scientific">Thiothrix nivea (strain ATCC 35100 / DSM 5205 / JP2)</name>
    <dbReference type="NCBI Taxonomy" id="870187"/>
    <lineage>
        <taxon>Bacteria</taxon>
        <taxon>Pseudomonadati</taxon>
        <taxon>Pseudomonadota</taxon>
        <taxon>Gammaproteobacteria</taxon>
        <taxon>Thiotrichales</taxon>
        <taxon>Thiotrichaceae</taxon>
        <taxon>Thiothrix</taxon>
    </lineage>
</organism>
<dbReference type="EMBL" id="JH651384">
    <property type="protein sequence ID" value="EIJ33417.1"/>
    <property type="molecule type" value="Genomic_DNA"/>
</dbReference>
<feature type="transmembrane region" description="Helical" evidence="1">
    <location>
        <begin position="122"/>
        <end position="143"/>
    </location>
</feature>
<feature type="transmembrane region" description="Helical" evidence="1">
    <location>
        <begin position="66"/>
        <end position="83"/>
    </location>
</feature>
<keyword evidence="1" id="KW-1133">Transmembrane helix</keyword>
<feature type="transmembrane region" description="Helical" evidence="1">
    <location>
        <begin position="150"/>
        <end position="172"/>
    </location>
</feature>
<keyword evidence="3" id="KW-1185">Reference proteome</keyword>